<sequence>MIQKTKKTTVAFMVISALALVFLASGFGVWRYTEKIQAEKQAMEEQLPLPVRIMWFEQYSADVVAEISKKFTEETGIPVIVDQVSLAKWQDITYQELQSGYPRFDLAVGDSQWIGYGAEHGYYEDLTDFVQEHKILGTFSESVARGYGEYPEGSGRFYAVPFGTNTIVYAYRNDWFEDPVEQAAFREQYGRALAAPRTYAELRDIAKFFYRPDENRYGIVYPASEFYDVVTMLYGSMLFGYGGSWGDRATCKADGHINGEDAVTALELYRELATYAPPEIGTYAYAHAWTRFFEGDTAIAMNFISHTAVNPYAADTGYVAGLFGPKSRDVQLAGQGVSLVKGARNREGALKFLDWWVQYETQDAFAEGGGLSSFRRVTSSRKFQERTPYNEAYAVSIEHVKDYWNSPRYAELLLISQKYFHEYVTGKTEMTAKETLDTILNEWKPILAGECE</sequence>
<comment type="caution">
    <text evidence="4">The sequence shown here is derived from an EMBL/GenBank/DDBJ whole genome shotgun (WGS) entry which is preliminary data.</text>
</comment>
<organism evidence="4 5">
    <name type="scientific">Candidatus Kaiserbacteria bacterium RIFCSPHIGHO2_02_FULL_49_34</name>
    <dbReference type="NCBI Taxonomy" id="1798491"/>
    <lineage>
        <taxon>Bacteria</taxon>
        <taxon>Candidatus Kaiseribacteriota</taxon>
    </lineage>
</organism>
<evidence type="ECO:0008006" key="6">
    <source>
        <dbReference type="Google" id="ProtNLM"/>
    </source>
</evidence>
<dbReference type="STRING" id="1798491.A3C87_03520"/>
<dbReference type="SUPFAM" id="SSF53850">
    <property type="entry name" value="Periplasmic binding protein-like II"/>
    <property type="match status" value="1"/>
</dbReference>
<dbReference type="EMBL" id="MFLE01000025">
    <property type="protein sequence ID" value="OGG61191.1"/>
    <property type="molecule type" value="Genomic_DNA"/>
</dbReference>
<accession>A0A1F6DIH4</accession>
<keyword evidence="2" id="KW-0813">Transport</keyword>
<dbReference type="PANTHER" id="PTHR43649:SF34">
    <property type="entry name" value="ABC TRANSPORTER PERIPLASMIC-BINDING PROTEIN YCJN-RELATED"/>
    <property type="match status" value="1"/>
</dbReference>
<dbReference type="InterPro" id="IPR050490">
    <property type="entry name" value="Bact_solute-bd_prot1"/>
</dbReference>
<evidence type="ECO:0000313" key="4">
    <source>
        <dbReference type="EMBL" id="OGG61191.1"/>
    </source>
</evidence>
<dbReference type="Pfam" id="PF13416">
    <property type="entry name" value="SBP_bac_8"/>
    <property type="match status" value="1"/>
</dbReference>
<dbReference type="Gene3D" id="3.40.190.10">
    <property type="entry name" value="Periplasmic binding protein-like II"/>
    <property type="match status" value="2"/>
</dbReference>
<evidence type="ECO:0000256" key="1">
    <source>
        <dbReference type="ARBA" id="ARBA00008520"/>
    </source>
</evidence>
<name>A0A1F6DIH4_9BACT</name>
<dbReference type="AlphaFoldDB" id="A0A1F6DIH4"/>
<evidence type="ECO:0000256" key="3">
    <source>
        <dbReference type="ARBA" id="ARBA00022729"/>
    </source>
</evidence>
<evidence type="ECO:0000313" key="5">
    <source>
        <dbReference type="Proteomes" id="UP000176511"/>
    </source>
</evidence>
<reference evidence="4 5" key="1">
    <citation type="journal article" date="2016" name="Nat. Commun.">
        <title>Thousands of microbial genomes shed light on interconnected biogeochemical processes in an aquifer system.</title>
        <authorList>
            <person name="Anantharaman K."/>
            <person name="Brown C.T."/>
            <person name="Hug L.A."/>
            <person name="Sharon I."/>
            <person name="Castelle C.J."/>
            <person name="Probst A.J."/>
            <person name="Thomas B.C."/>
            <person name="Singh A."/>
            <person name="Wilkins M.J."/>
            <person name="Karaoz U."/>
            <person name="Brodie E.L."/>
            <person name="Williams K.H."/>
            <person name="Hubbard S.S."/>
            <person name="Banfield J.F."/>
        </authorList>
    </citation>
    <scope>NUCLEOTIDE SEQUENCE [LARGE SCALE GENOMIC DNA]</scope>
</reference>
<protein>
    <recommendedName>
        <fullName evidence="6">ABC transporter substrate-binding protein</fullName>
    </recommendedName>
</protein>
<proteinExistence type="inferred from homology"/>
<dbReference type="PANTHER" id="PTHR43649">
    <property type="entry name" value="ARABINOSE-BINDING PROTEIN-RELATED"/>
    <property type="match status" value="1"/>
</dbReference>
<dbReference type="Proteomes" id="UP000176511">
    <property type="component" value="Unassembled WGS sequence"/>
</dbReference>
<comment type="similarity">
    <text evidence="1">Belongs to the bacterial solute-binding protein 1 family.</text>
</comment>
<dbReference type="InterPro" id="IPR006059">
    <property type="entry name" value="SBP"/>
</dbReference>
<evidence type="ECO:0000256" key="2">
    <source>
        <dbReference type="ARBA" id="ARBA00022448"/>
    </source>
</evidence>
<keyword evidence="3" id="KW-0732">Signal</keyword>
<gene>
    <name evidence="4" type="ORF">A3C87_03520</name>
</gene>